<keyword evidence="2" id="KW-0288">FMN</keyword>
<evidence type="ECO:0000256" key="6">
    <source>
        <dbReference type="ARBA" id="ARBA00048542"/>
    </source>
</evidence>
<reference evidence="8" key="1">
    <citation type="journal article" date="2023" name="G3 (Bethesda)">
        <title>Whole genome assembly and annotation of the endangered Caribbean coral Acropora cervicornis.</title>
        <authorList>
            <person name="Selwyn J.D."/>
            <person name="Vollmer S.V."/>
        </authorList>
    </citation>
    <scope>NUCLEOTIDE SEQUENCE</scope>
    <source>
        <strain evidence="8">K2</strain>
    </source>
</reference>
<protein>
    <recommendedName>
        <fullName evidence="5">FMN-dependent NADH-azoreductase</fullName>
        <ecNumber evidence="5">1.7.1.17</ecNumber>
    </recommendedName>
</protein>
<proteinExistence type="inferred from homology"/>
<evidence type="ECO:0000259" key="7">
    <source>
        <dbReference type="Pfam" id="PF02525"/>
    </source>
</evidence>
<reference evidence="8" key="2">
    <citation type="journal article" date="2023" name="Science">
        <title>Genomic signatures of disease resistance in endangered staghorn corals.</title>
        <authorList>
            <person name="Vollmer S.V."/>
            <person name="Selwyn J.D."/>
            <person name="Despard B.A."/>
            <person name="Roesel C.L."/>
        </authorList>
    </citation>
    <scope>NUCLEOTIDE SEQUENCE</scope>
    <source>
        <strain evidence="8">K2</strain>
    </source>
</reference>
<evidence type="ECO:0000256" key="3">
    <source>
        <dbReference type="ARBA" id="ARBA00023002"/>
    </source>
</evidence>
<dbReference type="GO" id="GO:0010181">
    <property type="term" value="F:FMN binding"/>
    <property type="evidence" value="ECO:0007669"/>
    <property type="project" value="InterPro"/>
</dbReference>
<dbReference type="SUPFAM" id="SSF52218">
    <property type="entry name" value="Flavoproteins"/>
    <property type="match status" value="1"/>
</dbReference>
<dbReference type="InterPro" id="IPR050104">
    <property type="entry name" value="FMN-dep_NADH:Q_OxRdtase_AzoR1"/>
</dbReference>
<accession>A0AAD9QX53</accession>
<feature type="domain" description="Flavodoxin-like fold" evidence="7">
    <location>
        <begin position="59"/>
        <end position="244"/>
    </location>
</feature>
<dbReference type="Proteomes" id="UP001249851">
    <property type="component" value="Unassembled WGS sequence"/>
</dbReference>
<sequence>MALLLRRLSFVYIHCRFGLRNCLKIASSQPFKCYSYIPAFSGELKSSKDLQKRNGRVQILHLNSSGSDSRSWTAIAANMFFSAYKSRNHHHVIKEVNLWDEDLLRYDLSHVASKMRMVTGSANLSDKVKFEPVEKMITTLFSADKLVVSSPMWNYSIPYVLKQYIDCVVQPGLTFRETLNGPEGLLIGKGLLLITSSGGDYSTGDMKALDYQVPYLKDIFGLIGFTDVRHIYIKNTAHSKQDDLLKFIQRICSEEAVSF</sequence>
<evidence type="ECO:0000256" key="4">
    <source>
        <dbReference type="ARBA" id="ARBA00023027"/>
    </source>
</evidence>
<dbReference type="EMBL" id="JARQWQ010000010">
    <property type="protein sequence ID" value="KAK2569143.1"/>
    <property type="molecule type" value="Genomic_DNA"/>
</dbReference>
<evidence type="ECO:0000256" key="2">
    <source>
        <dbReference type="ARBA" id="ARBA00022643"/>
    </source>
</evidence>
<keyword evidence="3" id="KW-0560">Oxidoreductase</keyword>
<dbReference type="Pfam" id="PF02525">
    <property type="entry name" value="Flavodoxin_2"/>
    <property type="match status" value="1"/>
</dbReference>
<organism evidence="8 9">
    <name type="scientific">Acropora cervicornis</name>
    <name type="common">Staghorn coral</name>
    <dbReference type="NCBI Taxonomy" id="6130"/>
    <lineage>
        <taxon>Eukaryota</taxon>
        <taxon>Metazoa</taxon>
        <taxon>Cnidaria</taxon>
        <taxon>Anthozoa</taxon>
        <taxon>Hexacorallia</taxon>
        <taxon>Scleractinia</taxon>
        <taxon>Astrocoeniina</taxon>
        <taxon>Acroporidae</taxon>
        <taxon>Acropora</taxon>
    </lineage>
</organism>
<evidence type="ECO:0000313" key="9">
    <source>
        <dbReference type="Proteomes" id="UP001249851"/>
    </source>
</evidence>
<keyword evidence="4" id="KW-0520">NAD</keyword>
<dbReference type="HAMAP" id="MF_01216">
    <property type="entry name" value="Azoreductase_type1"/>
    <property type="match status" value="1"/>
</dbReference>
<dbReference type="AlphaFoldDB" id="A0AAD9QX53"/>
<dbReference type="GO" id="GO:0016655">
    <property type="term" value="F:oxidoreductase activity, acting on NAD(P)H, quinone or similar compound as acceptor"/>
    <property type="evidence" value="ECO:0007669"/>
    <property type="project" value="InterPro"/>
</dbReference>
<dbReference type="EC" id="1.7.1.17" evidence="5"/>
<dbReference type="Gene3D" id="3.40.50.360">
    <property type="match status" value="1"/>
</dbReference>
<keyword evidence="1" id="KW-0285">Flavoprotein</keyword>
<dbReference type="InterPro" id="IPR003680">
    <property type="entry name" value="Flavodoxin_fold"/>
</dbReference>
<comment type="catalytic activity">
    <reaction evidence="6">
        <text>N,N-dimethyl-1,4-phenylenediamine + anthranilate + 2 NAD(+) = 2-(4-dimethylaminophenyl)diazenylbenzoate + 2 NADH + 2 H(+)</text>
        <dbReference type="Rhea" id="RHEA:55872"/>
        <dbReference type="ChEBI" id="CHEBI:15378"/>
        <dbReference type="ChEBI" id="CHEBI:15783"/>
        <dbReference type="ChEBI" id="CHEBI:16567"/>
        <dbReference type="ChEBI" id="CHEBI:57540"/>
        <dbReference type="ChEBI" id="CHEBI:57945"/>
        <dbReference type="ChEBI" id="CHEBI:71579"/>
        <dbReference type="EC" id="1.7.1.17"/>
    </reaction>
    <physiologicalReaction direction="right-to-left" evidence="6">
        <dbReference type="Rhea" id="RHEA:55874"/>
    </physiologicalReaction>
</comment>
<name>A0AAD9QX53_ACRCE</name>
<gene>
    <name evidence="8" type="ORF">P5673_006034</name>
</gene>
<comment type="caution">
    <text evidence="8">The sequence shown here is derived from an EMBL/GenBank/DDBJ whole genome shotgun (WGS) entry which is preliminary data.</text>
</comment>
<dbReference type="InterPro" id="IPR023048">
    <property type="entry name" value="NADH:quinone_OxRdtase_FMN_depd"/>
</dbReference>
<evidence type="ECO:0000256" key="5">
    <source>
        <dbReference type="ARBA" id="ARBA00024061"/>
    </source>
</evidence>
<evidence type="ECO:0000313" key="8">
    <source>
        <dbReference type="EMBL" id="KAK2569143.1"/>
    </source>
</evidence>
<keyword evidence="9" id="KW-1185">Reference proteome</keyword>
<dbReference type="InterPro" id="IPR029039">
    <property type="entry name" value="Flavoprotein-like_sf"/>
</dbReference>
<evidence type="ECO:0000256" key="1">
    <source>
        <dbReference type="ARBA" id="ARBA00022630"/>
    </source>
</evidence>
<dbReference type="PANTHER" id="PTHR43741">
    <property type="entry name" value="FMN-DEPENDENT NADH-AZOREDUCTASE 1"/>
    <property type="match status" value="1"/>
</dbReference>
<dbReference type="PANTHER" id="PTHR43741:SF4">
    <property type="entry name" value="FMN-DEPENDENT NADH:QUINONE OXIDOREDUCTASE"/>
    <property type="match status" value="1"/>
</dbReference>